<feature type="region of interest" description="Disordered" evidence="2">
    <location>
        <begin position="723"/>
        <end position="753"/>
    </location>
</feature>
<reference evidence="4 5" key="1">
    <citation type="journal article" date="2016" name="Nat. Commun.">
        <title>Thousands of microbial genomes shed light on interconnected biogeochemical processes in an aquifer system.</title>
        <authorList>
            <person name="Anantharaman K."/>
            <person name="Brown C.T."/>
            <person name="Hug L.A."/>
            <person name="Sharon I."/>
            <person name="Castelle C.J."/>
            <person name="Probst A.J."/>
            <person name="Thomas B.C."/>
            <person name="Singh A."/>
            <person name="Wilkins M.J."/>
            <person name="Karaoz U."/>
            <person name="Brodie E.L."/>
            <person name="Williams K.H."/>
            <person name="Hubbard S.S."/>
            <person name="Banfield J.F."/>
        </authorList>
    </citation>
    <scope>NUCLEOTIDE SEQUENCE [LARGE SCALE GENOMIC DNA]</scope>
</reference>
<comment type="caution">
    <text evidence="4">The sequence shown here is derived from an EMBL/GenBank/DDBJ whole genome shotgun (WGS) entry which is preliminary data.</text>
</comment>
<evidence type="ECO:0000256" key="3">
    <source>
        <dbReference type="SAM" id="Phobius"/>
    </source>
</evidence>
<keyword evidence="3" id="KW-1133">Transmembrane helix</keyword>
<organism evidence="4 5">
    <name type="scientific">Candidatus Woykebacteria bacterium RBG_13_40_15</name>
    <dbReference type="NCBI Taxonomy" id="1802593"/>
    <lineage>
        <taxon>Bacteria</taxon>
        <taxon>Candidatus Woykeibacteriota</taxon>
    </lineage>
</organism>
<feature type="transmembrane region" description="Helical" evidence="3">
    <location>
        <begin position="103"/>
        <end position="125"/>
    </location>
</feature>
<accession>A0A1G1W9V3</accession>
<feature type="compositionally biased region" description="Polar residues" evidence="2">
    <location>
        <begin position="740"/>
        <end position="753"/>
    </location>
</feature>
<dbReference type="STRING" id="1802593.A2172_01685"/>
<evidence type="ECO:0000313" key="4">
    <source>
        <dbReference type="EMBL" id="OGY24404.1"/>
    </source>
</evidence>
<dbReference type="AlphaFoldDB" id="A0A1G1W9V3"/>
<dbReference type="Pfam" id="PF13414">
    <property type="entry name" value="TPR_11"/>
    <property type="match status" value="1"/>
</dbReference>
<feature type="repeat" description="TPR" evidence="1">
    <location>
        <begin position="637"/>
        <end position="670"/>
    </location>
</feature>
<gene>
    <name evidence="4" type="ORF">A2172_01685</name>
</gene>
<dbReference type="Proteomes" id="UP000176631">
    <property type="component" value="Unassembled WGS sequence"/>
</dbReference>
<feature type="transmembrane region" description="Helical" evidence="3">
    <location>
        <begin position="72"/>
        <end position="91"/>
    </location>
</feature>
<sequence>MKETISILATKTIQIGLVLLAFLIPIFFLPTTSEFYNFNKVTLLVIGTFFLLFVWGIKMVAEQRVRITTTPLDIPLLLFLGAFVLATLFSIDPVVSFIGAHPVFFGSLLSVAALIILYFLAVVHLDSTYRSALLVAFAASATVLAACLIAYYFGHPLLSQSWAKARNWTPAGNLDSLAFFLAIASLLTASLAVFTKQQIMKYILFVLVAIQIVALILINSLFSYIAIATGIAFIVLFLTQVKLNQDDKIGLIIISVIAVVLAVLVNVSPLGDSIIKPLIAGSDKNVSITKPIRLPLQAAWQSSASSLTIRPIFGSGPGTFGTIFPSFKPISLNAVNTNNVWNIRFDQPNSGLLDILASTGAVGIIAFLILAFVLLRVLISFSNKSELVRSNPFVIFLQASLVVFLFGLIFFDFSVITACAFFLITAAFFTLVRDWGSNLASEVDLELVTLKAGAIRAVSADEKARPNSFAWVIFIPAVLLFVGVIFLSWKTYQAEFYYRKAIVAFNDNKADETRKELIAAIKANTYRDTYHRALLVTDLAIAQALNRKGDLSQNEQNTLAALVTEAIAQGKIITGYEGSGLGVFQIKKVPGTSSYNVANWESLANVYANIGGNLRNDASVHAINTFSQAVRLDSTNPRLYEALGNVYFNLGDVDNAIKNFELATSAKVDYASAHYNLAQSLKRKGDNPARVVNELSYTLQILKNNNEKSSVINQVQKELDEAQKELEKAQQKAQTQKPASTITPTASPSVAPK</sequence>
<keyword evidence="3" id="KW-0472">Membrane</keyword>
<feature type="transmembrane region" description="Helical" evidence="3">
    <location>
        <begin position="12"/>
        <end position="29"/>
    </location>
</feature>
<feature type="transmembrane region" description="Helical" evidence="3">
    <location>
        <begin position="41"/>
        <end position="60"/>
    </location>
</feature>
<feature type="transmembrane region" description="Helical" evidence="3">
    <location>
        <begin position="355"/>
        <end position="379"/>
    </location>
</feature>
<dbReference type="SUPFAM" id="SSF48452">
    <property type="entry name" value="TPR-like"/>
    <property type="match status" value="1"/>
</dbReference>
<feature type="transmembrane region" description="Helical" evidence="3">
    <location>
        <begin position="469"/>
        <end position="489"/>
    </location>
</feature>
<feature type="transmembrane region" description="Helical" evidence="3">
    <location>
        <begin position="250"/>
        <end position="268"/>
    </location>
</feature>
<keyword evidence="1" id="KW-0802">TPR repeat</keyword>
<dbReference type="PANTHER" id="PTHR37422">
    <property type="entry name" value="TEICHURONIC ACID BIOSYNTHESIS PROTEIN TUAE"/>
    <property type="match status" value="1"/>
</dbReference>
<dbReference type="Gene3D" id="1.25.40.10">
    <property type="entry name" value="Tetratricopeptide repeat domain"/>
    <property type="match status" value="1"/>
</dbReference>
<keyword evidence="3" id="KW-0812">Transmembrane</keyword>
<evidence type="ECO:0000313" key="5">
    <source>
        <dbReference type="Proteomes" id="UP000176631"/>
    </source>
</evidence>
<proteinExistence type="predicted"/>
<feature type="transmembrane region" description="Helical" evidence="3">
    <location>
        <begin position="202"/>
        <end position="218"/>
    </location>
</feature>
<dbReference type="InterPro" id="IPR011990">
    <property type="entry name" value="TPR-like_helical_dom_sf"/>
</dbReference>
<feature type="transmembrane region" description="Helical" evidence="3">
    <location>
        <begin position="415"/>
        <end position="432"/>
    </location>
</feature>
<name>A0A1G1W9V3_9BACT</name>
<feature type="transmembrane region" description="Helical" evidence="3">
    <location>
        <begin position="174"/>
        <end position="195"/>
    </location>
</feature>
<dbReference type="PROSITE" id="PS50005">
    <property type="entry name" value="TPR"/>
    <property type="match status" value="1"/>
</dbReference>
<dbReference type="InterPro" id="IPR019734">
    <property type="entry name" value="TPR_rpt"/>
</dbReference>
<dbReference type="EMBL" id="MHCP01000011">
    <property type="protein sequence ID" value="OGY24404.1"/>
    <property type="molecule type" value="Genomic_DNA"/>
</dbReference>
<dbReference type="PANTHER" id="PTHR37422:SF13">
    <property type="entry name" value="LIPOPOLYSACCHARIDE BIOSYNTHESIS PROTEIN PA4999-RELATED"/>
    <property type="match status" value="1"/>
</dbReference>
<dbReference type="InterPro" id="IPR051533">
    <property type="entry name" value="WaaL-like"/>
</dbReference>
<evidence type="ECO:0000256" key="2">
    <source>
        <dbReference type="SAM" id="MobiDB-lite"/>
    </source>
</evidence>
<feature type="transmembrane region" description="Helical" evidence="3">
    <location>
        <begin position="391"/>
        <end position="409"/>
    </location>
</feature>
<protein>
    <submittedName>
        <fullName evidence="4">Uncharacterized protein</fullName>
    </submittedName>
</protein>
<evidence type="ECO:0000256" key="1">
    <source>
        <dbReference type="PROSITE-ProRule" id="PRU00339"/>
    </source>
</evidence>
<feature type="transmembrane region" description="Helical" evidence="3">
    <location>
        <begin position="132"/>
        <end position="154"/>
    </location>
</feature>